<evidence type="ECO:0000256" key="2">
    <source>
        <dbReference type="ARBA" id="ARBA00022857"/>
    </source>
</evidence>
<dbReference type="AlphaFoldDB" id="A0AA97FIE9"/>
<evidence type="ECO:0000313" key="6">
    <source>
        <dbReference type="Proteomes" id="UP001305498"/>
    </source>
</evidence>
<keyword evidence="3" id="KW-0560">Oxidoreductase</keyword>
<evidence type="ECO:0000256" key="1">
    <source>
        <dbReference type="ARBA" id="ARBA00006515"/>
    </source>
</evidence>
<dbReference type="InterPro" id="IPR023210">
    <property type="entry name" value="NADP_OxRdtase_dom"/>
</dbReference>
<dbReference type="Gene3D" id="3.20.20.100">
    <property type="entry name" value="NADP-dependent oxidoreductase domain"/>
    <property type="match status" value="1"/>
</dbReference>
<reference evidence="5 6" key="1">
    <citation type="submission" date="2023-02" db="EMBL/GenBank/DDBJ databases">
        <title>Microbacterium betulae sp. nov., isolated from birch wood.</title>
        <authorList>
            <person name="Pasciak M."/>
            <person name="Pawlik K.J."/>
            <person name="Martynowski D."/>
            <person name="Laczmanski L."/>
            <person name="Ciekot J."/>
            <person name="Szponar B."/>
            <person name="Wojcik-Fatla A."/>
            <person name="Mackiewicz B."/>
            <person name="Farian E."/>
            <person name="Cholewa G."/>
            <person name="Cholewa A."/>
            <person name="Dutkiewicz J."/>
        </authorList>
    </citation>
    <scope>NUCLEOTIDE SEQUENCE [LARGE SCALE GENOMIC DNA]</scope>
    <source>
        <strain evidence="5 6">AB</strain>
    </source>
</reference>
<feature type="domain" description="NADP-dependent oxidoreductase" evidence="4">
    <location>
        <begin position="29"/>
        <end position="328"/>
    </location>
</feature>
<dbReference type="SUPFAM" id="SSF51430">
    <property type="entry name" value="NAD(P)-linked oxidoreductase"/>
    <property type="match status" value="1"/>
</dbReference>
<sequence>MSYQPSDDRYENVSWRRAGTTGLTLPEFAFGLWQKFGDRSPFETQREIVLAAFDAGIVHFDNANRYGPPHRAAEKNFGRILRDDLGAWREELILTTKAGNPIGPSPYHRGGSRKNLLQSLDHSLRDLGTDYVDVFYFHHPDPAVPLEETVGALATAVQSGKALYAGVSNFYDRDEAHRAAALLKDAGVPLALHQSRYSIFDRRLELQDVLGQSEQDGVGLVTYSPLAQGLLTDKYLDGVPAGARAVDSDFLSTADITEQYRRRARALNELAGLRGQSLAQLALQWVLRRPEVTSALIGASSVEQLHHNLKAPAFAPLTEEELAVIDTHGVHGTGLRIA</sequence>
<evidence type="ECO:0000313" key="5">
    <source>
        <dbReference type="EMBL" id="WOF23283.1"/>
    </source>
</evidence>
<dbReference type="GO" id="GO:0016491">
    <property type="term" value="F:oxidoreductase activity"/>
    <property type="evidence" value="ECO:0007669"/>
    <property type="project" value="UniProtKB-KW"/>
</dbReference>
<dbReference type="PANTHER" id="PTHR43150">
    <property type="entry name" value="HYPERKINETIC, ISOFORM M"/>
    <property type="match status" value="1"/>
</dbReference>
<dbReference type="CDD" id="cd19089">
    <property type="entry name" value="AKR_AKR14A1_2"/>
    <property type="match status" value="1"/>
</dbReference>
<evidence type="ECO:0000256" key="3">
    <source>
        <dbReference type="ARBA" id="ARBA00023002"/>
    </source>
</evidence>
<keyword evidence="2" id="KW-0521">NADP</keyword>
<dbReference type="RefSeq" id="WP_317139754.1">
    <property type="nucleotide sequence ID" value="NZ_CP118157.1"/>
</dbReference>
<protein>
    <submittedName>
        <fullName evidence="5">Aldo/keto reductase</fullName>
    </submittedName>
</protein>
<name>A0AA97FIE9_9MICO</name>
<accession>A0AA97FIE9</accession>
<keyword evidence="6" id="KW-1185">Reference proteome</keyword>
<dbReference type="EMBL" id="CP118157">
    <property type="protein sequence ID" value="WOF23283.1"/>
    <property type="molecule type" value="Genomic_DNA"/>
</dbReference>
<dbReference type="GO" id="GO:0051596">
    <property type="term" value="P:methylglyoxal catabolic process"/>
    <property type="evidence" value="ECO:0007669"/>
    <property type="project" value="TreeGrafter"/>
</dbReference>
<dbReference type="InterPro" id="IPR005399">
    <property type="entry name" value="K_chnl_volt-dep_bsu_KCNAB-rel"/>
</dbReference>
<gene>
    <name evidence="5" type="ORF">N8K70_01025</name>
</gene>
<proteinExistence type="inferred from homology"/>
<dbReference type="InterPro" id="IPR036812">
    <property type="entry name" value="NAD(P)_OxRdtase_dom_sf"/>
</dbReference>
<evidence type="ECO:0000259" key="4">
    <source>
        <dbReference type="Pfam" id="PF00248"/>
    </source>
</evidence>
<dbReference type="Proteomes" id="UP001305498">
    <property type="component" value="Chromosome"/>
</dbReference>
<dbReference type="PANTHER" id="PTHR43150:SF4">
    <property type="entry name" value="L-GLYCERALDEHYDE 3-PHOSPHATE REDUCTASE"/>
    <property type="match status" value="1"/>
</dbReference>
<dbReference type="KEGG" id="mbet:N8K70_01025"/>
<dbReference type="Pfam" id="PF00248">
    <property type="entry name" value="Aldo_ket_red"/>
    <property type="match status" value="1"/>
</dbReference>
<comment type="similarity">
    <text evidence="1">Belongs to the shaker potassium channel beta subunit family.</text>
</comment>
<organism evidence="5 6">
    <name type="scientific">Microbacterium betulae</name>
    <dbReference type="NCBI Taxonomy" id="2981139"/>
    <lineage>
        <taxon>Bacteria</taxon>
        <taxon>Bacillati</taxon>
        <taxon>Actinomycetota</taxon>
        <taxon>Actinomycetes</taxon>
        <taxon>Micrococcales</taxon>
        <taxon>Microbacteriaceae</taxon>
        <taxon>Microbacterium</taxon>
    </lineage>
</organism>